<keyword evidence="2" id="KW-1133">Transmembrane helix</keyword>
<keyword evidence="4" id="KW-1185">Reference proteome</keyword>
<keyword evidence="2" id="KW-0472">Membrane</keyword>
<evidence type="ECO:0000313" key="4">
    <source>
        <dbReference type="Proteomes" id="UP000291343"/>
    </source>
</evidence>
<dbReference type="EMBL" id="QKKF02015211">
    <property type="protein sequence ID" value="RZF42349.1"/>
    <property type="molecule type" value="Genomic_DNA"/>
</dbReference>
<proteinExistence type="predicted"/>
<dbReference type="InParanoid" id="A0A482X9K5"/>
<reference evidence="3 4" key="1">
    <citation type="journal article" date="2017" name="Gigascience">
        <title>Genome sequence of the small brown planthopper, Laodelphax striatellus.</title>
        <authorList>
            <person name="Zhu J."/>
            <person name="Jiang F."/>
            <person name="Wang X."/>
            <person name="Yang P."/>
            <person name="Bao Y."/>
            <person name="Zhao W."/>
            <person name="Wang W."/>
            <person name="Lu H."/>
            <person name="Wang Q."/>
            <person name="Cui N."/>
            <person name="Li J."/>
            <person name="Chen X."/>
            <person name="Luo L."/>
            <person name="Yu J."/>
            <person name="Kang L."/>
            <person name="Cui F."/>
        </authorList>
    </citation>
    <scope>NUCLEOTIDE SEQUENCE [LARGE SCALE GENOMIC DNA]</scope>
    <source>
        <strain evidence="3">Lst14</strain>
    </source>
</reference>
<evidence type="ECO:0000256" key="2">
    <source>
        <dbReference type="SAM" id="Phobius"/>
    </source>
</evidence>
<protein>
    <submittedName>
        <fullName evidence="3">Uncharacterized protein</fullName>
    </submittedName>
</protein>
<accession>A0A482X9K5</accession>
<evidence type="ECO:0000313" key="3">
    <source>
        <dbReference type="EMBL" id="RZF42349.1"/>
    </source>
</evidence>
<dbReference type="Proteomes" id="UP000291343">
    <property type="component" value="Unassembled WGS sequence"/>
</dbReference>
<keyword evidence="2" id="KW-0812">Transmembrane</keyword>
<feature type="transmembrane region" description="Helical" evidence="2">
    <location>
        <begin position="20"/>
        <end position="41"/>
    </location>
</feature>
<feature type="region of interest" description="Disordered" evidence="1">
    <location>
        <begin position="64"/>
        <end position="84"/>
    </location>
</feature>
<name>A0A482X9K5_LAOST</name>
<dbReference type="AlphaFoldDB" id="A0A482X9K5"/>
<sequence length="84" mass="9140">MDSRLFLPLMTRSRMGSPAVFWIYLASSFYLFCAVHVIYFLNIRYVPQAAPLTAAPGAGAPLTATPGASAKKSYSDPDDDHSII</sequence>
<organism evidence="3 4">
    <name type="scientific">Laodelphax striatellus</name>
    <name type="common">Small brown planthopper</name>
    <name type="synonym">Delphax striatella</name>
    <dbReference type="NCBI Taxonomy" id="195883"/>
    <lineage>
        <taxon>Eukaryota</taxon>
        <taxon>Metazoa</taxon>
        <taxon>Ecdysozoa</taxon>
        <taxon>Arthropoda</taxon>
        <taxon>Hexapoda</taxon>
        <taxon>Insecta</taxon>
        <taxon>Pterygota</taxon>
        <taxon>Neoptera</taxon>
        <taxon>Paraneoptera</taxon>
        <taxon>Hemiptera</taxon>
        <taxon>Auchenorrhyncha</taxon>
        <taxon>Fulgoroidea</taxon>
        <taxon>Delphacidae</taxon>
        <taxon>Criomorphinae</taxon>
        <taxon>Laodelphax</taxon>
    </lineage>
</organism>
<comment type="caution">
    <text evidence="3">The sequence shown here is derived from an EMBL/GenBank/DDBJ whole genome shotgun (WGS) entry which is preliminary data.</text>
</comment>
<evidence type="ECO:0000256" key="1">
    <source>
        <dbReference type="SAM" id="MobiDB-lite"/>
    </source>
</evidence>
<gene>
    <name evidence="3" type="ORF">LSTR_LSTR004157</name>
</gene>